<protein>
    <submittedName>
        <fullName evidence="3">Rhodanese-like domain-containing protein</fullName>
    </submittedName>
</protein>
<dbReference type="PROSITE" id="PS50206">
    <property type="entry name" value="RHODANESE_3"/>
    <property type="match status" value="1"/>
</dbReference>
<keyword evidence="4" id="KW-1185">Reference proteome</keyword>
<comment type="caution">
    <text evidence="3">The sequence shown here is derived from an EMBL/GenBank/DDBJ whole genome shotgun (WGS) entry which is preliminary data.</text>
</comment>
<feature type="signal peptide" evidence="1">
    <location>
        <begin position="1"/>
        <end position="32"/>
    </location>
</feature>
<sequence length="191" mass="20578">MQNKQLRKWLPFLLVTGLLVSGPSLTGPPAFAADPAPQAAQKTNSLAGKVSGKSNKAKTISIEVKGKTEFLKFDDKTTGLEHADEGEAAVIQFEMRGDEKYATTIKPKLASLPEGVKEMKSDEVAKLIAMGPDEGKYVLIDSRPAPRYHEGHLPTAISIPDNVMSETGAAYLPGDAKLKDLQLIFYCGGYT</sequence>
<evidence type="ECO:0000313" key="3">
    <source>
        <dbReference type="EMBL" id="MDG4476257.1"/>
    </source>
</evidence>
<keyword evidence="1" id="KW-0732">Signal</keyword>
<reference evidence="3" key="1">
    <citation type="journal article" date="2022" name="bioRxiv">
        <title>Thiovibrio frasassiensisgen. nov., sp. nov., an autotrophic, elemental sulfur disproportionating bacterium isolated from sulfidic karst sediment, and proposal of Thiovibrionaceae fam. nov.</title>
        <authorList>
            <person name="Aronson H."/>
            <person name="Thomas C."/>
            <person name="Bhattacharyya M."/>
            <person name="Eckstein S."/>
            <person name="Jensen S."/>
            <person name="Barco R."/>
            <person name="Macalady J."/>
            <person name="Amend J."/>
        </authorList>
    </citation>
    <scope>NUCLEOTIDE SEQUENCE</scope>
    <source>
        <strain evidence="3">RS19-109</strain>
    </source>
</reference>
<name>A0A9X4RQG7_9BACT</name>
<proteinExistence type="predicted"/>
<feature type="chain" id="PRO_5040746040" evidence="1">
    <location>
        <begin position="33"/>
        <end position="191"/>
    </location>
</feature>
<gene>
    <name evidence="3" type="ORF">OLX77_08825</name>
</gene>
<accession>A0A9X4RQG7</accession>
<dbReference type="AlphaFoldDB" id="A0A9X4RQG7"/>
<dbReference type="Pfam" id="PF00581">
    <property type="entry name" value="Rhodanese"/>
    <property type="match status" value="1"/>
</dbReference>
<evidence type="ECO:0000259" key="2">
    <source>
        <dbReference type="PROSITE" id="PS50206"/>
    </source>
</evidence>
<dbReference type="EMBL" id="JAPHEH010000001">
    <property type="protein sequence ID" value="MDG4476257.1"/>
    <property type="molecule type" value="Genomic_DNA"/>
</dbReference>
<feature type="domain" description="Rhodanese" evidence="2">
    <location>
        <begin position="133"/>
        <end position="189"/>
    </location>
</feature>
<reference evidence="3" key="2">
    <citation type="submission" date="2022-10" db="EMBL/GenBank/DDBJ databases">
        <authorList>
            <person name="Aronson H.S."/>
        </authorList>
    </citation>
    <scope>NUCLEOTIDE SEQUENCE</scope>
    <source>
        <strain evidence="3">RS19-109</strain>
    </source>
</reference>
<dbReference type="InterPro" id="IPR001763">
    <property type="entry name" value="Rhodanese-like_dom"/>
</dbReference>
<evidence type="ECO:0000256" key="1">
    <source>
        <dbReference type="SAM" id="SignalP"/>
    </source>
</evidence>
<dbReference type="RefSeq" id="WP_307633227.1">
    <property type="nucleotide sequence ID" value="NZ_JAPHEH010000001.1"/>
</dbReference>
<dbReference type="Proteomes" id="UP001154240">
    <property type="component" value="Unassembled WGS sequence"/>
</dbReference>
<dbReference type="InterPro" id="IPR036873">
    <property type="entry name" value="Rhodanese-like_dom_sf"/>
</dbReference>
<organism evidence="3 4">
    <name type="scientific">Thiovibrio frasassiensis</name>
    <dbReference type="NCBI Taxonomy" id="2984131"/>
    <lineage>
        <taxon>Bacteria</taxon>
        <taxon>Pseudomonadati</taxon>
        <taxon>Thermodesulfobacteriota</taxon>
        <taxon>Desulfobulbia</taxon>
        <taxon>Desulfobulbales</taxon>
        <taxon>Thiovibrionaceae</taxon>
        <taxon>Thiovibrio</taxon>
    </lineage>
</organism>
<dbReference type="SUPFAM" id="SSF52821">
    <property type="entry name" value="Rhodanese/Cell cycle control phosphatase"/>
    <property type="match status" value="1"/>
</dbReference>
<dbReference type="CDD" id="cd00158">
    <property type="entry name" value="RHOD"/>
    <property type="match status" value="1"/>
</dbReference>
<dbReference type="Gene3D" id="3.40.250.10">
    <property type="entry name" value="Rhodanese-like domain"/>
    <property type="match status" value="1"/>
</dbReference>
<evidence type="ECO:0000313" key="4">
    <source>
        <dbReference type="Proteomes" id="UP001154240"/>
    </source>
</evidence>